<keyword evidence="2" id="KW-0812">Transmembrane</keyword>
<dbReference type="SUPFAM" id="SSF56601">
    <property type="entry name" value="beta-lactamase/transpeptidase-like"/>
    <property type="match status" value="1"/>
</dbReference>
<evidence type="ECO:0000256" key="1">
    <source>
        <dbReference type="SAM" id="MobiDB-lite"/>
    </source>
</evidence>
<evidence type="ECO:0000313" key="5">
    <source>
        <dbReference type="Proteomes" id="UP001523234"/>
    </source>
</evidence>
<evidence type="ECO:0000256" key="2">
    <source>
        <dbReference type="SAM" id="Phobius"/>
    </source>
</evidence>
<dbReference type="Pfam" id="PF00768">
    <property type="entry name" value="Peptidase_S11"/>
    <property type="match status" value="1"/>
</dbReference>
<name>A0ABT0ZRR8_9LACO</name>
<dbReference type="Gene3D" id="3.40.710.10">
    <property type="entry name" value="DD-peptidase/beta-lactamase superfamily"/>
    <property type="match status" value="1"/>
</dbReference>
<evidence type="ECO:0000313" key="4">
    <source>
        <dbReference type="EMBL" id="MCO0832687.1"/>
    </source>
</evidence>
<evidence type="ECO:0000259" key="3">
    <source>
        <dbReference type="Pfam" id="PF00768"/>
    </source>
</evidence>
<keyword evidence="4" id="KW-0378">Hydrolase</keyword>
<dbReference type="PANTHER" id="PTHR35333:SF5">
    <property type="entry name" value="CONSERVED LIPOPROTEIN LPQF-RELATED"/>
    <property type="match status" value="1"/>
</dbReference>
<protein>
    <submittedName>
        <fullName evidence="4">Serine hydrolase</fullName>
    </submittedName>
</protein>
<reference evidence="4 5" key="1">
    <citation type="submission" date="2022-06" db="EMBL/GenBank/DDBJ databases">
        <title>Fructobacillus taiwanensis sp. nov., isolated from the honeybee.</title>
        <authorList>
            <person name="Chen Y.-S."/>
            <person name="Wang L.-T."/>
            <person name="Lee Y.-S."/>
            <person name="Chang Y.-C."/>
            <person name="Wu H.-C."/>
            <person name="Liao C.-Y."/>
            <person name="Chen W.-H."/>
            <person name="Deng J.-N."/>
            <person name="Wang Y.-H."/>
        </authorList>
    </citation>
    <scope>NUCLEOTIDE SEQUENCE [LARGE SCALE GENOMIC DNA]</scope>
    <source>
        <strain evidence="4 5">W13</strain>
    </source>
</reference>
<comment type="caution">
    <text evidence="4">The sequence shown here is derived from an EMBL/GenBank/DDBJ whole genome shotgun (WGS) entry which is preliminary data.</text>
</comment>
<gene>
    <name evidence="4" type="ORF">NFX39_06335</name>
</gene>
<dbReference type="PANTHER" id="PTHR35333">
    <property type="entry name" value="BETA-LACTAMASE"/>
    <property type="match status" value="1"/>
</dbReference>
<feature type="domain" description="Peptidase S11 D-alanyl-D-alanine carboxypeptidase A N-terminal" evidence="3">
    <location>
        <begin position="66"/>
        <end position="321"/>
    </location>
</feature>
<organism evidence="4 5">
    <name type="scientific">Fructobacillus apis</name>
    <dbReference type="NCBI Taxonomy" id="2935017"/>
    <lineage>
        <taxon>Bacteria</taxon>
        <taxon>Bacillati</taxon>
        <taxon>Bacillota</taxon>
        <taxon>Bacilli</taxon>
        <taxon>Lactobacillales</taxon>
        <taxon>Lactobacillaceae</taxon>
        <taxon>Fructobacillus</taxon>
    </lineage>
</organism>
<keyword evidence="2" id="KW-1133">Transmembrane helix</keyword>
<dbReference type="InterPro" id="IPR012338">
    <property type="entry name" value="Beta-lactam/transpept-like"/>
</dbReference>
<sequence>MFKKKQSIQFHTDQTRKKKGSKLKKWLVALLIIFVVAAGATYFFWPHVQKTVKKQLLGDEVPVTLKVDAKSALVVDLSTGQVLGEKNADKQVAIASQSKMLVAYGVLKGIQNKQITWNSQVTIPASADLSAQNNNEFSHLEIKQGDKVSVRDLYWSMFTNSANDAAFALTSYMTPQGQTSQSTLQGWANELNLTGSDWYNGAGQKNGDAFDNEVKSASSNAYNSASATQVAQIARAVVEMDPTLKKLTKDANLVYTKNRRTKTSVTSGFGSEFRQIQANLDNENDLTMLGLKTGSTPESGGCFTGIVKDKKGHLFLTVINDAGSYTDNTKRFQGTIDIVDQVLSEMVAHDYKAGSTIEDYESLAIKDTKVRAKVQVAANKTYWNRNKDDLVLDKAPTLKTAPDASETKTLATIGVQMKGEFLPGTTKDQKGIGLELEGQPVPEED</sequence>
<dbReference type="InterPro" id="IPR001967">
    <property type="entry name" value="Peptidase_S11_N"/>
</dbReference>
<dbReference type="EMBL" id="JAMWYK010000011">
    <property type="protein sequence ID" value="MCO0832687.1"/>
    <property type="molecule type" value="Genomic_DNA"/>
</dbReference>
<keyword evidence="2" id="KW-0472">Membrane</keyword>
<feature type="transmembrane region" description="Helical" evidence="2">
    <location>
        <begin position="26"/>
        <end position="45"/>
    </location>
</feature>
<proteinExistence type="predicted"/>
<dbReference type="Proteomes" id="UP001523234">
    <property type="component" value="Unassembled WGS sequence"/>
</dbReference>
<dbReference type="RefSeq" id="WP_252444094.1">
    <property type="nucleotide sequence ID" value="NZ_JAMWYK010000011.1"/>
</dbReference>
<dbReference type="GO" id="GO:0016787">
    <property type="term" value="F:hydrolase activity"/>
    <property type="evidence" value="ECO:0007669"/>
    <property type="project" value="UniProtKB-KW"/>
</dbReference>
<accession>A0ABT0ZRR8</accession>
<feature type="region of interest" description="Disordered" evidence="1">
    <location>
        <begin position="424"/>
        <end position="445"/>
    </location>
</feature>
<keyword evidence="5" id="KW-1185">Reference proteome</keyword>
<dbReference type="InterPro" id="IPR000871">
    <property type="entry name" value="Beta-lactam_class-A"/>
</dbReference>